<dbReference type="PANTHER" id="PTHR47117:SF1">
    <property type="entry name" value="STAR-RELATED LIPID TRANSFER PROTEIN 9"/>
    <property type="match status" value="1"/>
</dbReference>
<feature type="region of interest" description="Disordered" evidence="17">
    <location>
        <begin position="1162"/>
        <end position="1214"/>
    </location>
</feature>
<feature type="compositionally biased region" description="Pro residues" evidence="17">
    <location>
        <begin position="3639"/>
        <end position="3648"/>
    </location>
</feature>
<dbReference type="Gene3D" id="2.60.200.20">
    <property type="match status" value="1"/>
</dbReference>
<feature type="compositionally biased region" description="Basic and acidic residues" evidence="17">
    <location>
        <begin position="3008"/>
        <end position="3029"/>
    </location>
</feature>
<feature type="region of interest" description="Disordered" evidence="17">
    <location>
        <begin position="1975"/>
        <end position="2008"/>
    </location>
</feature>
<gene>
    <name evidence="22" type="primary">STARD9</name>
</gene>
<keyword evidence="10" id="KW-0539">Nucleus</keyword>
<dbReference type="GeneID" id="102832406"/>
<dbReference type="GO" id="GO:0008289">
    <property type="term" value="F:lipid binding"/>
    <property type="evidence" value="ECO:0007669"/>
    <property type="project" value="InterPro"/>
</dbReference>
<dbReference type="InterPro" id="IPR001752">
    <property type="entry name" value="Kinesin_motor_dom"/>
</dbReference>
<feature type="region of interest" description="Disordered" evidence="17">
    <location>
        <begin position="1804"/>
        <end position="1837"/>
    </location>
</feature>
<dbReference type="SMART" id="SM00240">
    <property type="entry name" value="FHA"/>
    <property type="match status" value="1"/>
</dbReference>
<evidence type="ECO:0000256" key="7">
    <source>
        <dbReference type="ARBA" id="ARBA00023054"/>
    </source>
</evidence>
<dbReference type="FunFam" id="3.30.530.20:FF:000022">
    <property type="entry name" value="StAR-related lipid transfer (START) domain-containing 9"/>
    <property type="match status" value="1"/>
</dbReference>
<feature type="compositionally biased region" description="Polar residues" evidence="17">
    <location>
        <begin position="847"/>
        <end position="857"/>
    </location>
</feature>
<feature type="compositionally biased region" description="Basic and acidic residues" evidence="17">
    <location>
        <begin position="1977"/>
        <end position="1997"/>
    </location>
</feature>
<feature type="region of interest" description="Disordered" evidence="17">
    <location>
        <begin position="3449"/>
        <end position="3468"/>
    </location>
</feature>
<dbReference type="PANTHER" id="PTHR47117">
    <property type="entry name" value="STAR-RELATED LIPID TRANSFER PROTEIN 9"/>
    <property type="match status" value="1"/>
</dbReference>
<feature type="compositionally biased region" description="Polar residues" evidence="17">
    <location>
        <begin position="1195"/>
        <end position="1209"/>
    </location>
</feature>
<evidence type="ECO:0000256" key="14">
    <source>
        <dbReference type="ARBA" id="ARBA00079037"/>
    </source>
</evidence>
<evidence type="ECO:0000256" key="12">
    <source>
        <dbReference type="ARBA" id="ARBA00057304"/>
    </source>
</evidence>
<dbReference type="SUPFAM" id="SSF55961">
    <property type="entry name" value="Bet v1-like"/>
    <property type="match status" value="1"/>
</dbReference>
<dbReference type="Proteomes" id="UP000504623">
    <property type="component" value="Unplaced"/>
</dbReference>
<evidence type="ECO:0000256" key="2">
    <source>
        <dbReference type="ARBA" id="ARBA00004123"/>
    </source>
</evidence>
<dbReference type="PRINTS" id="PR00380">
    <property type="entry name" value="KINESINHEAVY"/>
</dbReference>
<reference evidence="22" key="1">
    <citation type="submission" date="2025-08" db="UniProtKB">
        <authorList>
            <consortium name="RefSeq"/>
        </authorList>
    </citation>
    <scope>IDENTIFICATION</scope>
    <source>
        <tissue evidence="22">Spleen</tissue>
    </source>
</reference>
<feature type="compositionally biased region" description="Polar residues" evidence="17">
    <location>
        <begin position="2820"/>
        <end position="2842"/>
    </location>
</feature>
<feature type="region of interest" description="Disordered" evidence="17">
    <location>
        <begin position="2986"/>
        <end position="3084"/>
    </location>
</feature>
<dbReference type="InterPro" id="IPR002913">
    <property type="entry name" value="START_lipid-bd_dom"/>
</dbReference>
<sequence>MGGAVRRGEWGGRARDWGCGSGTGQGCCRWTGLLGVGCGEGMANVRVALRVRPLSKRETKDGGRIIMEVDGKVAKIRNLKVDSRSDGFGDSREKVVTFGFDYCYWSVNPEDPQYASQDVVFQDLGTEVLSGAARGYNICLFAYGQTGSGKTYTMLGTPASVGLTPRICEGLFIKEEDCSSLPSSCKIKISFLEIYNERVRDLLKQSDQNKSNPLRVREHPEMGPYVQGLSQHVVTSYKQVIQLLEEGIANRITAATHVHEASSRSHAIFTIHYTQAILENNFPSEIASKINLVDLAGSERADPSYCKDRITEGANINKSLVTLGIVISTLAQNSQVFSSCQSLTSAASNGGDSEIPGSHSGTSSGGGPARRQSYIPYRDSVLTWLLKDSLGGNSKTIMVATVSPAHTSYSETMSTLRYASNAKNIINKPRVNEDANVKLIRELREEIQRLKAMLLSFELRNFTSLDDEKDDNLKELVLQNELKIDQLTEDWTQKWSDWKALMEHYSVDINRRRAGLVIDSSLPHLTALEEDVLSTGVVLYHLKEGTTKIGRIDSAQEQDIVLQGQWIERDHCTITSACGVVILRPTQGARCTVNGRQVTASCRLTQGAVITLGKAQKFRFNHPAEAAILRRRRQAGEAVGGSGSLEWLDLDGDITASRLGCCPLLWKERKVLGEPCEETHPQLRDGETSHRAQIHQQQCYVEGLRQQILAGQIQAEQELELDQARINQQIEDNQQWLLREETWLASLQQQQQKDCVKEKELEAPVVLNTWLQTDAEVQPSPLVRSQKRVVQLQLLRRHALRAAERNVRRKKATFQLERIIKKQRLLEAQKSLEQLKVLCWLQDDSSQEPADQVSSPDATVPGPRRRSKSTSCSSLSQYLPQPHSILLHWDPSITLPPMPCPTRQMSEQTSSEEHLLQAAAYPPWMRRVNKNDLCSSGQGQLCTARRDMAMKGASAPSTCLAMSPASASVQEMERVGKQPRRKVAQDSASLSQPANKLKPKEEAEVLTPTSRSRRAKGVKGSGYMRAGWRKEGNLSTHKVAREASCSSSHPREPKQTSGRGKAAKTFRADSKPAFPSRASNRQPRVLAVVRDTAQQSWHLPLGSPLKWQHGAGDPNTMAPLTDASPVVGHAGEKDGGFSDTHSDCSVDSLSCDYAKAPAMLLKPQESQGKKLGLPEPENSESDESQISEDSLTERGYQSQKDSTVGSYVTSDPGYHMDRLKASERDHTTHTDSGLLAHTHKSFSLDSLIDVEEELGEDQQEEPLLGSPDEMPTETFWHLQSSSVSGVDQEVTSNSFYLDHPPLQSHCNPAPEPAAEACCSKKACSPPGILPSRGSPLISMDSWFSCDSKINASNPPGTVGSLCLSPDVQECQPCGWERRTMEELKLSGAEVVLPYSFKRLKGSADLSCDVRDEYTTSASDMSKLSLWETHQLLQPEADGTSQGSCGPDIAERGTSEASNSSSVSNVLAASAASLTHLSSTCERNWSTLQQKYLLELSHPVLKAIGEPRPAFPCLEEDSGSLAQSSGTAGDTFLLVGPGLSSNLNVNQFSIHLAESRHLRAEKEDRLTDKSEGTSRFFRISEKEVSYNETSTADLESLVSGMTNTHVFAAEIPELMAEAHEIRQSHLEVCSQGGRTPAPMAPSDNYVSLETPCHGNGAMTIKDHHWSQGWAPLRKNIASQTGQPRYNSHHALLEEDADCQESSQDTQFSFAVPSESELYLPRAPWDPFPSSLQPPPLETFYVTKSRDALTETALEIPACRKMRVRSPPLREAWGISHDHQICHDASLKKKRPVLLQIQGSEMALSQQVTAQRPADLSTRDTVREVGKCPTSRRKESHNSISVAQNRHIFSSVGTRAYKLENQVRILNKKDQNQAFDMNRQFSSRARSDFVYKNINLGLEKNMLGETAISLKCRPVDHSANSQVIVSQDENPAHKWEGKIETGHLRKALHPKDSSDEFKLPGIYCTYERFQTVPSIPERNLNECKQPRKSQERTKEESSGKRQNKRVNNDDEMARLIRSIKQLEHSLLEIGSKQSKHLHASHIPGVSKERVFQDHEKADHILRPGSPRDHLSFKDQSPSPKEHVILRDSEAREMKELSSCLRKDPRVQSPFKTRECIEEIQLVREPTHSAALDSSAREAWDYLGTCTAHRDPTETSIHPRRRTALARTLPLQPWQEKASQNECQLFGASISPKGQPYDLTGLEELEIVGGFQENHVAEHTSSSEQEQLKVQGRIGEINMQMGGSLQGENKMGSSTQKLLSPSLLCMSRFFSQETVCPLLSQTDTSTAASYQDLMNTVPFNSPGLPQSYFYAPDTVGIFSVDYVLDPTVFKIHDSPLVPRVEHQDQSGDTRSYSPPGHVRGITSVSHTAWCGPTISMALGSLGQSSIPESISLEEEDRTLASTSPPDQGAGLRSTFMDVSIREGFDSAKEAAIQKERKSPLRWVSSQHENKVGGPFEEGDFQDRKTRQKAENDAENFSLTSDNISEPASLTKVSSPEPRVWEHSVHASLCLALLKEVRQAKAQGKQLNNFVARRTVFPYYETLLEPECSSRVPGMPQYKQMDQPEWTRARNEGEAQEFHVRALSPEPGHLLVDERKILQTTPLPVEDFQLLPSSETHEGTWLPSQAASPAAPALDNSHFTGELRHLLGGGKQFICNSSSSEIIEKKEATRKPFSPGPLDSEEGRRVEPQKVVPALSSQAPSYDPEIMPHAPSERAICDTADGAPPDCQERRPEQQELSTQEPPYGGGSGNFLVSKQEGKSTYFESQSVLSDQSSASVSGPKQDHVQCLDATGLEDVIGLEDGRASPKPGALKPGVVRRGELEEPSQQQCPNRNGSVGSGITETCRSGSRHPRLSSLPDPRASLEPGGVGDEAPFRCVGETFHCASSGSIDGSRALPSLQLSDAQPGAVHTCSPCAIPLLCHGSGDQERDTSHPPWIVPSRTYSGDKRRASHSREPDMLLAHGLKPTDMNLELEPADYSTLEASVTAAVSSPAQGCSSPLAADKRTGSLAHSTAEKSSRSAEGPERKSEKRASIESENVPPLGMCSEPLRKFQDSYSRDQNSVVSQTKPKPPTTNRGPTAQNFSERSVENELVAEPQCRGCLENTFRCFSERSQLSTESRDHSALDFQAKFVTSLKHVKNPRVDSPWEEEEQQRDPAQDSSCPPSDEDGLGGQLRDARTEEEVVPQLERLSSDFEDSAIVGLGQSRLGQPCSVREQWSSNHRGSVPVIAIACRPKCSFRAPPRPQFSVVSSSRSLQELNLSVEPPFPTDEDTQGTNRSWNPHPKDCSGEVTARAARKAGDCSQKGSSNSNTRTADHGPLKPVALLYPPSSAPSCMPTPSILTSWMPGTLKQAHKGRPEKPTGQSRPQCLPEADKRMLHVVSSDISPCVLPWCSDRPECMSWKQFVFGSAVDVSSSHTVQGLTSSNVAWSSSMDKGLENQNTPFHSHLSSCANAQNLSSTHSSTENAQASNEASNIWDRHTVTGPEGADQGSQFKGPPDEAGLESKPSLPGEHAAGPVDEMLLLYPSAADHIGGQARVGTLEQGTQTLGSRLHWSHTDATSAAPEASASLASPLASWTSMHNLSLHLSQLLHSTSELLGSLSQPSMARKEPNTKKSPGEAPQAHRMDGCTQTTADKGSQTDLPSLPLPLQPPETNPQKVSVILEVLGSDVSMAPEKRQAEETEWKVAGPSDLQKESIHCRPQQPLVTSSRLRFQKEPLEQKLSPLSLQDSPTVFLPLCSQPETSSCLVASSPSPSISRSSGLFPNTAEATGEPRLQKILGLPSALLVDRASSPILTLSANAQGSGFLPGSVTPSAPSAPPLTGHQKLVSSPDLPLDAPTPPMGHYPQPSDELSDSQRGEAVCGEGGSSLERRDRTAFLELHMLDSPQPCPERQAGILGQSPQQLEPGTTQAVPTWVQKLPLPLLRNRRWMLAKSDANEEVVSPECDPLSSRGPSRSLEVSSPQGDTKHLSPCPGSELTDITGLQDSTSGPARVCQPERLLSPDSQTCSAPVPSHHSLGDLPVHNKFSNWCGVCDDSPGGLNMTKELGTGCDISSEDQEERPPHTPEDQSQIPKWTQREQIPLQVGAPNFSVSTELTEAKLHHGFGEADALLQVLQSGTGEALAAHEPVHSGWEELYARQKKAIQTLWRERTDRLHNFRRTRSLSPQKQLSFLSNLDFPSRRREYLQQLRKEVVETTRSSEAAPRSAHLPSDIELMLRDYRQAREKAKVEIARARDRLREQTEQEKLRIRQQIVSRLLREEEKLHTLANSSPLCTSSSGSLSSGYNSNPTLCGQLPSPDSLGDTNLSDSRDIWIGDGRGHSAVRNNHLYVAGGSLGSCCCSPSSLSSSGTCFPSSYQDLAKHIVDTSMADVMAACSDNLHHLFMGQAAAGWSYQGEEQEIQLYYKVFSSTRHGFLGAGVVTQPLPQVWTAVSDPTLWPLYHKPIQTARLHQRVTNNISLVYLVCNTTLCAMKQPRDFCCVCVEAKEGQLSIMAAQSVYDTSMPRPSKEMVRGEILPSAWILQPLTMEGKEMTRVIYLTQVELGAPGFPPQLLNSFIKQQPLVIARLASFLAIKSQDWLWPWPALAYGVQNPAATGQDSQS</sequence>
<feature type="compositionally biased region" description="Basic and acidic residues" evidence="17">
    <location>
        <begin position="1815"/>
        <end position="1835"/>
    </location>
</feature>
<evidence type="ECO:0000256" key="8">
    <source>
        <dbReference type="ARBA" id="ARBA00023175"/>
    </source>
</evidence>
<evidence type="ECO:0000256" key="15">
    <source>
        <dbReference type="PROSITE-ProRule" id="PRU00283"/>
    </source>
</evidence>
<evidence type="ECO:0000256" key="6">
    <source>
        <dbReference type="ARBA" id="ARBA00022840"/>
    </source>
</evidence>
<feature type="region of interest" description="Disordered" evidence="17">
    <location>
        <begin position="1108"/>
        <end position="1140"/>
    </location>
</feature>
<dbReference type="GO" id="GO:0005737">
    <property type="term" value="C:cytoplasm"/>
    <property type="evidence" value="ECO:0007669"/>
    <property type="project" value="TreeGrafter"/>
</dbReference>
<feature type="region of interest" description="Disordered" evidence="17">
    <location>
        <begin position="3929"/>
        <end position="3967"/>
    </location>
</feature>
<evidence type="ECO:0000259" key="19">
    <source>
        <dbReference type="PROSITE" id="PS50067"/>
    </source>
</evidence>
<feature type="compositionally biased region" description="Polar residues" evidence="17">
    <location>
        <begin position="3945"/>
        <end position="3958"/>
    </location>
</feature>
<keyword evidence="8 15" id="KW-0505">Motor protein</keyword>
<dbReference type="Pfam" id="PF01852">
    <property type="entry name" value="START"/>
    <property type="match status" value="1"/>
</dbReference>
<organism evidence="21 22">
    <name type="scientific">Chrysochloris asiatica</name>
    <name type="common">Cape golden mole</name>
    <dbReference type="NCBI Taxonomy" id="185453"/>
    <lineage>
        <taxon>Eukaryota</taxon>
        <taxon>Metazoa</taxon>
        <taxon>Chordata</taxon>
        <taxon>Craniata</taxon>
        <taxon>Vertebrata</taxon>
        <taxon>Euteleostomi</taxon>
        <taxon>Mammalia</taxon>
        <taxon>Eutheria</taxon>
        <taxon>Afrotheria</taxon>
        <taxon>Chrysochloridae</taxon>
        <taxon>Chrysochlorinae</taxon>
        <taxon>Chrysochloris</taxon>
    </lineage>
</organism>
<dbReference type="GO" id="GO:0005814">
    <property type="term" value="C:centriole"/>
    <property type="evidence" value="ECO:0007669"/>
    <property type="project" value="UniProtKB-SubCell"/>
</dbReference>
<dbReference type="InterPro" id="IPR000253">
    <property type="entry name" value="FHA_dom"/>
</dbReference>
<feature type="region of interest" description="Disordered" evidence="17">
    <location>
        <begin position="3344"/>
        <end position="3363"/>
    </location>
</feature>
<keyword evidence="3" id="KW-0963">Cytoplasm</keyword>
<dbReference type="Gene3D" id="3.40.850.10">
    <property type="entry name" value="Kinesin motor domain"/>
    <property type="match status" value="1"/>
</dbReference>
<dbReference type="SMART" id="SM00129">
    <property type="entry name" value="KISc"/>
    <property type="match status" value="1"/>
</dbReference>
<dbReference type="FunFam" id="2.60.200.20:FF:000005">
    <property type="entry name" value="Kinesin family member 16B"/>
    <property type="match status" value="1"/>
</dbReference>
<evidence type="ECO:0000313" key="22">
    <source>
        <dbReference type="RefSeq" id="XP_006831951.1"/>
    </source>
</evidence>
<feature type="region of interest" description="Disordered" evidence="17">
    <location>
        <begin position="2662"/>
        <end position="2749"/>
    </location>
</feature>
<accession>A0A9B0WF72</accession>
<evidence type="ECO:0000313" key="21">
    <source>
        <dbReference type="Proteomes" id="UP000504623"/>
    </source>
</evidence>
<dbReference type="InterPro" id="IPR019821">
    <property type="entry name" value="Kinesin_motor_CS"/>
</dbReference>
<dbReference type="Pfam" id="PF00225">
    <property type="entry name" value="Kinesin"/>
    <property type="match status" value="1"/>
</dbReference>
<dbReference type="SMART" id="SM00234">
    <property type="entry name" value="START"/>
    <property type="match status" value="1"/>
</dbReference>
<dbReference type="Gene3D" id="3.30.530.20">
    <property type="match status" value="1"/>
</dbReference>
<dbReference type="Pfam" id="PF00498">
    <property type="entry name" value="FHA"/>
    <property type="match status" value="1"/>
</dbReference>
<feature type="compositionally biased region" description="Acidic residues" evidence="17">
    <location>
        <begin position="1177"/>
        <end position="1186"/>
    </location>
</feature>
<evidence type="ECO:0000259" key="20">
    <source>
        <dbReference type="PROSITE" id="PS50848"/>
    </source>
</evidence>
<dbReference type="PROSITE" id="PS50006">
    <property type="entry name" value="FHA_DOMAIN"/>
    <property type="match status" value="1"/>
</dbReference>
<feature type="region of interest" description="Disordered" evidence="17">
    <location>
        <begin position="3473"/>
        <end position="3509"/>
    </location>
</feature>
<feature type="domain" description="START" evidence="20">
    <location>
        <begin position="4430"/>
        <end position="4549"/>
    </location>
</feature>
<dbReference type="GO" id="GO:0051225">
    <property type="term" value="P:spindle assembly"/>
    <property type="evidence" value="ECO:0007669"/>
    <property type="project" value="TreeGrafter"/>
</dbReference>
<feature type="region of interest" description="Disordered" evidence="17">
    <location>
        <begin position="1033"/>
        <end position="1080"/>
    </location>
</feature>
<feature type="region of interest" description="Disordered" evidence="17">
    <location>
        <begin position="2817"/>
        <end position="2863"/>
    </location>
</feature>
<feature type="compositionally biased region" description="Basic and acidic residues" evidence="17">
    <location>
        <begin position="2939"/>
        <end position="2951"/>
    </location>
</feature>
<dbReference type="OrthoDB" id="3176171at2759"/>
<dbReference type="CTD" id="57519"/>
<keyword evidence="5 15" id="KW-0547">Nucleotide-binding</keyword>
<evidence type="ECO:0000256" key="13">
    <source>
        <dbReference type="ARBA" id="ARBA00070248"/>
    </source>
</evidence>
<feature type="compositionally biased region" description="Basic and acidic residues" evidence="17">
    <location>
        <begin position="3601"/>
        <end position="3621"/>
    </location>
</feature>
<evidence type="ECO:0000256" key="10">
    <source>
        <dbReference type="ARBA" id="ARBA00023242"/>
    </source>
</evidence>
<feature type="compositionally biased region" description="Basic and acidic residues" evidence="17">
    <location>
        <begin position="3043"/>
        <end position="3052"/>
    </location>
</feature>
<evidence type="ECO:0000256" key="4">
    <source>
        <dbReference type="ARBA" id="ARBA00022553"/>
    </source>
</evidence>
<dbReference type="InterPro" id="IPR008984">
    <property type="entry name" value="SMAD_FHA_dom_sf"/>
</dbReference>
<keyword evidence="7 16" id="KW-0175">Coiled coil</keyword>
<dbReference type="GO" id="GO:0003777">
    <property type="term" value="F:microtubule motor activity"/>
    <property type="evidence" value="ECO:0007669"/>
    <property type="project" value="InterPro"/>
</dbReference>
<feature type="domain" description="Kinesin motor" evidence="19">
    <location>
        <begin position="44"/>
        <end position="425"/>
    </location>
</feature>
<feature type="region of interest" description="Disordered" evidence="17">
    <location>
        <begin position="3257"/>
        <end position="3316"/>
    </location>
</feature>
<feature type="compositionally biased region" description="Basic and acidic residues" evidence="17">
    <location>
        <begin position="2457"/>
        <end position="2468"/>
    </location>
</feature>
<dbReference type="InterPro" id="IPR036961">
    <property type="entry name" value="Kinesin_motor_dom_sf"/>
</dbReference>
<dbReference type="PROSITE" id="PS50067">
    <property type="entry name" value="KINESIN_MOTOR_2"/>
    <property type="match status" value="1"/>
</dbReference>
<protein>
    <recommendedName>
        <fullName evidence="13">StAR-related lipid transfer protein 9</fullName>
    </recommendedName>
    <alternativeName>
        <fullName evidence="14">START domain-containing protein 9</fullName>
    </alternativeName>
</protein>
<evidence type="ECO:0000256" key="11">
    <source>
        <dbReference type="ARBA" id="ARBA00038673"/>
    </source>
</evidence>
<dbReference type="PROSITE" id="PS00411">
    <property type="entry name" value="KINESIN_MOTOR_1"/>
    <property type="match status" value="1"/>
</dbReference>
<dbReference type="SUPFAM" id="SSF49879">
    <property type="entry name" value="SMAD/FHA domain"/>
    <property type="match status" value="1"/>
</dbReference>
<dbReference type="InterPro" id="IPR023393">
    <property type="entry name" value="START-like_dom_sf"/>
</dbReference>
<evidence type="ECO:0000256" key="17">
    <source>
        <dbReference type="SAM" id="MobiDB-lite"/>
    </source>
</evidence>
<feature type="coiled-coil region" evidence="16">
    <location>
        <begin position="4210"/>
        <end position="4237"/>
    </location>
</feature>
<feature type="compositionally biased region" description="Polar residues" evidence="17">
    <location>
        <begin position="2471"/>
        <end position="2490"/>
    </location>
</feature>
<dbReference type="GO" id="GO:0008017">
    <property type="term" value="F:microtubule binding"/>
    <property type="evidence" value="ECO:0007669"/>
    <property type="project" value="InterPro"/>
</dbReference>
<dbReference type="PROSITE" id="PS51257">
    <property type="entry name" value="PROKAR_LIPOPROTEIN"/>
    <property type="match status" value="1"/>
</dbReference>
<keyword evidence="4" id="KW-0597">Phosphoprotein</keyword>
<feature type="compositionally biased region" description="Polar residues" evidence="17">
    <location>
        <begin position="3053"/>
        <end position="3080"/>
    </location>
</feature>
<feature type="compositionally biased region" description="Basic and acidic residues" evidence="17">
    <location>
        <begin position="1130"/>
        <end position="1140"/>
    </location>
</feature>
<feature type="compositionally biased region" description="Polar residues" evidence="17">
    <location>
        <begin position="3623"/>
        <end position="3635"/>
    </location>
</feature>
<dbReference type="CDD" id="cd01365">
    <property type="entry name" value="KISc_KIF1A_KIF1B"/>
    <property type="match status" value="1"/>
</dbReference>
<comment type="subunit">
    <text evidence="11">Interacts with ATAD3A.</text>
</comment>
<evidence type="ECO:0000256" key="9">
    <source>
        <dbReference type="ARBA" id="ARBA00023212"/>
    </source>
</evidence>
<feature type="region of interest" description="Disordered" evidence="17">
    <location>
        <begin position="3136"/>
        <end position="3176"/>
    </location>
</feature>
<comment type="similarity">
    <text evidence="15">Belongs to the TRAFAC class myosin-kinesin ATPase superfamily. Kinesin family.</text>
</comment>
<comment type="function">
    <text evidence="12">Microtubule-dependent motor protein required for spindle pole assembly during mitosis. Required to stabilize the pericentriolar material (PCM).</text>
</comment>
<feature type="compositionally biased region" description="Basic and acidic residues" evidence="17">
    <location>
        <begin position="2058"/>
        <end position="2070"/>
    </location>
</feature>
<evidence type="ECO:0000256" key="3">
    <source>
        <dbReference type="ARBA" id="ARBA00022490"/>
    </source>
</evidence>
<keyword evidence="21" id="KW-1185">Reference proteome</keyword>
<feature type="region of interest" description="Disordered" evidence="17">
    <location>
        <begin position="2432"/>
        <end position="2493"/>
    </location>
</feature>
<feature type="region of interest" description="Disordered" evidence="17">
    <location>
        <begin position="3667"/>
        <end position="3689"/>
    </location>
</feature>
<feature type="binding site" evidence="15">
    <location>
        <begin position="144"/>
        <end position="151"/>
    </location>
    <ligand>
        <name>ATP</name>
        <dbReference type="ChEBI" id="CHEBI:30616"/>
    </ligand>
</feature>
<feature type="compositionally biased region" description="Polar residues" evidence="17">
    <location>
        <begin position="3298"/>
        <end position="3307"/>
    </location>
</feature>
<dbReference type="PROSITE" id="PS50848">
    <property type="entry name" value="START"/>
    <property type="match status" value="1"/>
</dbReference>
<dbReference type="SUPFAM" id="SSF52540">
    <property type="entry name" value="P-loop containing nucleoside triphosphate hydrolases"/>
    <property type="match status" value="1"/>
</dbReference>
<evidence type="ECO:0000259" key="18">
    <source>
        <dbReference type="PROSITE" id="PS50006"/>
    </source>
</evidence>
<comment type="subcellular location">
    <subcellularLocation>
        <location evidence="1">Cytoplasm</location>
        <location evidence="1">Cytoskeleton</location>
        <location evidence="1">Microtubule organizing center</location>
        <location evidence="1">Centrosome</location>
        <location evidence="1">Centriole</location>
    </subcellularLocation>
    <subcellularLocation>
        <location evidence="2">Nucleus</location>
    </subcellularLocation>
</comment>
<proteinExistence type="inferred from homology"/>
<dbReference type="GO" id="GO:0005524">
    <property type="term" value="F:ATP binding"/>
    <property type="evidence" value="ECO:0007669"/>
    <property type="project" value="UniProtKB-UniRule"/>
</dbReference>
<feature type="region of interest" description="Disordered" evidence="17">
    <location>
        <begin position="3597"/>
        <end position="3649"/>
    </location>
</feature>
<feature type="region of interest" description="Disordered" evidence="17">
    <location>
        <begin position="4038"/>
        <end position="4067"/>
    </location>
</feature>
<feature type="region of interest" description="Disordered" evidence="17">
    <location>
        <begin position="2921"/>
        <end position="2951"/>
    </location>
</feature>
<dbReference type="FunFam" id="3.40.850.10:FF:000021">
    <property type="entry name" value="kinesin-like protein KIF16B isoform X1"/>
    <property type="match status" value="1"/>
</dbReference>
<name>A0A9B0WF72_CHRAS</name>
<feature type="region of interest" description="Disordered" evidence="17">
    <location>
        <begin position="1435"/>
        <end position="1460"/>
    </location>
</feature>
<dbReference type="GO" id="GO:0005634">
    <property type="term" value="C:nucleus"/>
    <property type="evidence" value="ECO:0007669"/>
    <property type="project" value="UniProtKB-SubCell"/>
</dbReference>
<feature type="region of interest" description="Disordered" evidence="17">
    <location>
        <begin position="847"/>
        <end position="874"/>
    </location>
</feature>
<dbReference type="InterPro" id="IPR027417">
    <property type="entry name" value="P-loop_NTPase"/>
</dbReference>
<dbReference type="GO" id="GO:0007018">
    <property type="term" value="P:microtubule-based movement"/>
    <property type="evidence" value="ECO:0007669"/>
    <property type="project" value="InterPro"/>
</dbReference>
<feature type="compositionally biased region" description="Basic and acidic residues" evidence="17">
    <location>
        <begin position="3668"/>
        <end position="3678"/>
    </location>
</feature>
<keyword evidence="9" id="KW-0206">Cytoskeleton</keyword>
<feature type="region of interest" description="Disordered" evidence="17">
    <location>
        <begin position="2058"/>
        <end position="2079"/>
    </location>
</feature>
<evidence type="ECO:0000256" key="16">
    <source>
        <dbReference type="SAM" id="Coils"/>
    </source>
</evidence>
<dbReference type="RefSeq" id="XP_006831951.1">
    <property type="nucleotide sequence ID" value="XM_006831888.1"/>
</dbReference>
<keyword evidence="6 15" id="KW-0067">ATP-binding</keyword>
<feature type="region of interest" description="Disordered" evidence="17">
    <location>
        <begin position="348"/>
        <end position="370"/>
    </location>
</feature>
<feature type="region of interest" description="Disordered" evidence="17">
    <location>
        <begin position="970"/>
        <end position="1021"/>
    </location>
</feature>
<feature type="region of interest" description="Disordered" evidence="17">
    <location>
        <begin position="3802"/>
        <end position="3864"/>
    </location>
</feature>
<evidence type="ECO:0000256" key="5">
    <source>
        <dbReference type="ARBA" id="ARBA00022741"/>
    </source>
</evidence>
<feature type="domain" description="FHA" evidence="18">
    <location>
        <begin position="547"/>
        <end position="598"/>
    </location>
</feature>
<evidence type="ECO:0000256" key="1">
    <source>
        <dbReference type="ARBA" id="ARBA00004114"/>
    </source>
</evidence>